<feature type="compositionally biased region" description="Polar residues" evidence="1">
    <location>
        <begin position="83"/>
        <end position="104"/>
    </location>
</feature>
<keyword evidence="4" id="KW-1185">Reference proteome</keyword>
<evidence type="ECO:0000256" key="1">
    <source>
        <dbReference type="SAM" id="MobiDB-lite"/>
    </source>
</evidence>
<reference evidence="3 4" key="1">
    <citation type="submission" date="2020-08" db="EMBL/GenBank/DDBJ databases">
        <title>Genomic Encyclopedia of Type Strains, Phase IV (KMG-V): Genome sequencing to study the core and pangenomes of soil and plant-associated prokaryotes.</title>
        <authorList>
            <person name="Whitman W."/>
        </authorList>
    </citation>
    <scope>NUCLEOTIDE SEQUENCE [LARGE SCALE GENOMIC DNA]</scope>
    <source>
        <strain evidence="3 4">JPY158</strain>
    </source>
</reference>
<dbReference type="RefSeq" id="WP_018433039.1">
    <property type="nucleotide sequence ID" value="NZ_JACHDD010000017.1"/>
</dbReference>
<evidence type="ECO:0000313" key="3">
    <source>
        <dbReference type="EMBL" id="MBB5428998.1"/>
    </source>
</evidence>
<feature type="signal peptide" evidence="2">
    <location>
        <begin position="1"/>
        <end position="22"/>
    </location>
</feature>
<accession>A0A6I1PTN3</accession>
<sequence>MNTIPKAIALIVCVSVPAVSFAQTSNDPTTRAQVRAQLVQLEHAGYKPTKLHYPADIQAAEARIGARTQPAANGNAGYGTPAAGSSQSGNHASNARMQQSYNHP</sequence>
<keyword evidence="2" id="KW-0732">Signal</keyword>
<gene>
    <name evidence="3" type="ORF">HDG40_007193</name>
</gene>
<proteinExistence type="predicted"/>
<feature type="chain" id="PRO_5043904806" evidence="2">
    <location>
        <begin position="23"/>
        <end position="104"/>
    </location>
</feature>
<dbReference type="Proteomes" id="UP000592780">
    <property type="component" value="Unassembled WGS sequence"/>
</dbReference>
<dbReference type="AlphaFoldDB" id="A0A6I1PTN3"/>
<comment type="caution">
    <text evidence="3">The sequence shown here is derived from an EMBL/GenBank/DDBJ whole genome shotgun (WGS) entry which is preliminary data.</text>
</comment>
<evidence type="ECO:0000256" key="2">
    <source>
        <dbReference type="SAM" id="SignalP"/>
    </source>
</evidence>
<dbReference type="Pfam" id="PF13663">
    <property type="entry name" value="DUF4148"/>
    <property type="match status" value="1"/>
</dbReference>
<organism evidence="3 4">
    <name type="scientific">Paraburkholderia atlantica</name>
    <dbReference type="NCBI Taxonomy" id="2654982"/>
    <lineage>
        <taxon>Bacteria</taxon>
        <taxon>Pseudomonadati</taxon>
        <taxon>Pseudomonadota</taxon>
        <taxon>Betaproteobacteria</taxon>
        <taxon>Burkholderiales</taxon>
        <taxon>Burkholderiaceae</taxon>
        <taxon>Paraburkholderia</taxon>
    </lineage>
</organism>
<dbReference type="EMBL" id="JACHDD010000017">
    <property type="protein sequence ID" value="MBB5428998.1"/>
    <property type="molecule type" value="Genomic_DNA"/>
</dbReference>
<name>A0A6I1PTN3_PARAM</name>
<feature type="region of interest" description="Disordered" evidence="1">
    <location>
        <begin position="64"/>
        <end position="104"/>
    </location>
</feature>
<dbReference type="OrthoDB" id="9112952at2"/>
<protein>
    <submittedName>
        <fullName evidence="3">Uncharacterized protein</fullName>
    </submittedName>
</protein>
<evidence type="ECO:0000313" key="4">
    <source>
        <dbReference type="Proteomes" id="UP000592780"/>
    </source>
</evidence>
<dbReference type="InterPro" id="IPR025421">
    <property type="entry name" value="DUF4148"/>
</dbReference>